<dbReference type="InterPro" id="IPR038186">
    <property type="entry name" value="CHAD_dom_sf"/>
</dbReference>
<protein>
    <submittedName>
        <fullName evidence="3">CYTH and CHAD domain-containing protein</fullName>
    </submittedName>
</protein>
<dbReference type="SUPFAM" id="SSF55154">
    <property type="entry name" value="CYTH-like phosphatases"/>
    <property type="match status" value="1"/>
</dbReference>
<evidence type="ECO:0000259" key="1">
    <source>
        <dbReference type="PROSITE" id="PS51707"/>
    </source>
</evidence>
<dbReference type="PROSITE" id="PS51708">
    <property type="entry name" value="CHAD"/>
    <property type="match status" value="1"/>
</dbReference>
<dbReference type="GO" id="GO:0050355">
    <property type="term" value="F:inorganic triphosphate phosphatase activity"/>
    <property type="evidence" value="ECO:0007669"/>
    <property type="project" value="InterPro"/>
</dbReference>
<feature type="domain" description="CHAD" evidence="2">
    <location>
        <begin position="220"/>
        <end position="449"/>
    </location>
</feature>
<dbReference type="Gene3D" id="2.40.320.10">
    <property type="entry name" value="Hypothetical Protein Pfu-838710-001"/>
    <property type="match status" value="1"/>
</dbReference>
<dbReference type="EMBL" id="JADJEV010000004">
    <property type="protein sequence ID" value="MBK6974310.1"/>
    <property type="molecule type" value="Genomic_DNA"/>
</dbReference>
<dbReference type="InterPro" id="IPR039013">
    <property type="entry name" value="YgiF"/>
</dbReference>
<dbReference type="GO" id="GO:0046872">
    <property type="term" value="F:metal ion binding"/>
    <property type="evidence" value="ECO:0007669"/>
    <property type="project" value="TreeGrafter"/>
</dbReference>
<dbReference type="InterPro" id="IPR023577">
    <property type="entry name" value="CYTH_domain"/>
</dbReference>
<dbReference type="Proteomes" id="UP000807785">
    <property type="component" value="Unassembled WGS sequence"/>
</dbReference>
<dbReference type="AlphaFoldDB" id="A0A9D7E0I5"/>
<dbReference type="Gene3D" id="1.40.20.10">
    <property type="entry name" value="CHAD domain"/>
    <property type="match status" value="1"/>
</dbReference>
<dbReference type="SMART" id="SM00880">
    <property type="entry name" value="CHAD"/>
    <property type="match status" value="1"/>
</dbReference>
<dbReference type="Pfam" id="PF05235">
    <property type="entry name" value="CHAD"/>
    <property type="match status" value="1"/>
</dbReference>
<dbReference type="PANTHER" id="PTHR39569:SF1">
    <property type="entry name" value="INORGANIC TRIPHOSPHATASE"/>
    <property type="match status" value="1"/>
</dbReference>
<organism evidence="3 4">
    <name type="scientific">Candidatus Methylophosphatis roskildensis</name>
    <dbReference type="NCBI Taxonomy" id="2899263"/>
    <lineage>
        <taxon>Bacteria</taxon>
        <taxon>Pseudomonadati</taxon>
        <taxon>Pseudomonadota</taxon>
        <taxon>Betaproteobacteria</taxon>
        <taxon>Nitrosomonadales</taxon>
        <taxon>Sterolibacteriaceae</taxon>
        <taxon>Candidatus Methylophosphatis</taxon>
    </lineage>
</organism>
<evidence type="ECO:0000313" key="4">
    <source>
        <dbReference type="Proteomes" id="UP000807785"/>
    </source>
</evidence>
<dbReference type="PROSITE" id="PS51707">
    <property type="entry name" value="CYTH"/>
    <property type="match status" value="1"/>
</dbReference>
<reference evidence="3" key="1">
    <citation type="submission" date="2020-10" db="EMBL/GenBank/DDBJ databases">
        <title>Connecting structure to function with the recovery of over 1000 high-quality activated sludge metagenome-assembled genomes encoding full-length rRNA genes using long-read sequencing.</title>
        <authorList>
            <person name="Singleton C.M."/>
            <person name="Petriglieri F."/>
            <person name="Kristensen J.M."/>
            <person name="Kirkegaard R.H."/>
            <person name="Michaelsen T.Y."/>
            <person name="Andersen M.H."/>
            <person name="Karst S.M."/>
            <person name="Dueholm M.S."/>
            <person name="Nielsen P.H."/>
            <person name="Albertsen M."/>
        </authorList>
    </citation>
    <scope>NUCLEOTIDE SEQUENCE</scope>
    <source>
        <strain evidence="3">Bjer_18-Q3-R1-45_BAT3C.347</strain>
    </source>
</reference>
<gene>
    <name evidence="3" type="ORF">IPH26_15645</name>
</gene>
<dbReference type="CDD" id="cd07756">
    <property type="entry name" value="CYTH-like_Pase_CHAD"/>
    <property type="match status" value="1"/>
</dbReference>
<feature type="domain" description="CYTH" evidence="1">
    <location>
        <begin position="6"/>
        <end position="204"/>
    </location>
</feature>
<dbReference type="InterPro" id="IPR033469">
    <property type="entry name" value="CYTH-like_dom_sf"/>
</dbReference>
<evidence type="ECO:0000313" key="3">
    <source>
        <dbReference type="EMBL" id="MBK6974310.1"/>
    </source>
</evidence>
<name>A0A9D7E0I5_9PROT</name>
<dbReference type="PANTHER" id="PTHR39569">
    <property type="entry name" value="INORGANIC TRIPHOSPHATASE"/>
    <property type="match status" value="1"/>
</dbReference>
<dbReference type="SMART" id="SM01118">
    <property type="entry name" value="CYTH"/>
    <property type="match status" value="1"/>
</dbReference>
<comment type="caution">
    <text evidence="3">The sequence shown here is derived from an EMBL/GenBank/DDBJ whole genome shotgun (WGS) entry which is preliminary data.</text>
</comment>
<sequence>MNTDTNTELELKLAIPVGAIAAFRRDALLARPLHHGSARLFNRYFDTPELLLRRRGIAVRVRKSARTWLQTVKRAGVVEGGLSTRPEWEQRFLGHFDFSAIDDPALRRLLERHQQRLAPVFATDFRRETWVVEPEPGCRIEVALDRGTIDAGDANLPIAEVELESQTATAAQLLSFGCALARHHPLYPDERSKATRGYALFSGEPALAPRHARHPPFDSAAGCEQALRTIAGECLAQIAANLLGALDSDDPEYAHQLRVGSRRLRSAIKLFEPALHVDNAAGWQPQLRALAAIAGRAREWDVLLSDVLLPVARLAPDYPGLGELVAAAQARRDAVHAQMRASLRNPAFGLLVISLMRAFLTPAPTSEAAVAPTNARSAPPLADFAAAQLKRLGRRVARAAAVAGTGEIPACTNSGCGSSACAMPWSSSAHWCVRPAHCACAKSFPCRPRLAS</sequence>
<accession>A0A9D7E0I5</accession>
<evidence type="ECO:0000259" key="2">
    <source>
        <dbReference type="PROSITE" id="PS51708"/>
    </source>
</evidence>
<dbReference type="Pfam" id="PF01928">
    <property type="entry name" value="CYTH"/>
    <property type="match status" value="1"/>
</dbReference>
<proteinExistence type="predicted"/>
<dbReference type="InterPro" id="IPR007899">
    <property type="entry name" value="CHAD_dom"/>
</dbReference>